<dbReference type="RefSeq" id="WP_003433761.1">
    <property type="nucleotide sequence ID" value="NZ_AP031492.1"/>
</dbReference>
<dbReference type="PATRIC" id="fig|1496.1373.peg.1719"/>
<evidence type="ECO:0000313" key="6">
    <source>
        <dbReference type="EMBL" id="VHY07590.1"/>
    </source>
</evidence>
<dbReference type="EMBL" id="FUPS01000004">
    <property type="protein sequence ID" value="SJS17328.1"/>
    <property type="molecule type" value="Genomic_DNA"/>
</dbReference>
<dbReference type="KEGG" id="pdf:CD630DERM_31520"/>
<reference evidence="5 7" key="2">
    <citation type="submission" date="2017-02" db="EMBL/GenBank/DDBJ databases">
        <authorList>
            <consortium name="Pathogen Informatics"/>
        </authorList>
    </citation>
    <scope>NUCLEOTIDE SEQUENCE [LARGE SCALE GENOMIC DNA]</scope>
    <source>
        <strain evidence="8">tl291</strain>
        <strain evidence="6">Tl291</strain>
        <strain evidence="5 7">VRECD0157</strain>
    </source>
</reference>
<evidence type="ECO:0000313" key="2">
    <source>
        <dbReference type="EMBL" id="CDS89711.1"/>
    </source>
</evidence>
<dbReference type="Proteomes" id="UP000878956">
    <property type="component" value="Unassembled WGS sequence"/>
</dbReference>
<dbReference type="Proteomes" id="UP000189137">
    <property type="component" value="Unassembled WGS sequence"/>
</dbReference>
<dbReference type="AlphaFoldDB" id="A0A031W9Z7"/>
<evidence type="ECO:0000313" key="7">
    <source>
        <dbReference type="Proteomes" id="UP000189137"/>
    </source>
</evidence>
<reference evidence="4" key="3">
    <citation type="journal article" date="2018" name="Genome Biol.">
        <title>SKESA: strategic k-mer extension for scrupulous assemblies.</title>
        <authorList>
            <person name="Souvorov A."/>
            <person name="Agarwala R."/>
            <person name="Lipman D.J."/>
        </authorList>
    </citation>
    <scope>NUCLEOTIDE SEQUENCE</scope>
    <source>
        <strain evidence="4">HN1000</strain>
    </source>
</reference>
<dbReference type="InterPro" id="IPR038148">
    <property type="entry name" value="Tn1545/Tn916_Xis"/>
</dbReference>
<evidence type="ECO:0000313" key="4">
    <source>
        <dbReference type="EMBL" id="HBH1540677.1"/>
    </source>
</evidence>
<reference evidence="4" key="4">
    <citation type="submission" date="2021-06" db="EMBL/GenBank/DDBJ databases">
        <authorList>
            <consortium name="NCBI Pathogen Detection Project"/>
        </authorList>
    </citation>
    <scope>NUCLEOTIDE SEQUENCE</scope>
    <source>
        <strain evidence="4">HN1000</strain>
    </source>
</reference>
<evidence type="ECO:0000313" key="8">
    <source>
        <dbReference type="Proteomes" id="UP000372533"/>
    </source>
</evidence>
<dbReference type="EMBL" id="DAEPXK010000001">
    <property type="protein sequence ID" value="HBH1540677.1"/>
    <property type="molecule type" value="Genomic_DNA"/>
</dbReference>
<dbReference type="Gene3D" id="3.90.105.50">
    <property type="match status" value="1"/>
</dbReference>
<evidence type="ECO:0000313" key="3">
    <source>
        <dbReference type="EMBL" id="CDS92926.1"/>
    </source>
</evidence>
<dbReference type="EMBL" id="CAAJVP010000008">
    <property type="protein sequence ID" value="VHY07590.1"/>
    <property type="molecule type" value="Genomic_DNA"/>
</dbReference>
<accession>A0A031W9Z7</accession>
<sequence length="104" mass="12152">MKENNNLEVLKTLQATLNIIVKNEEEAQEKKQGYKIIENAKRNKAELITCKEASKLYPIGESKFRQLCHSKNKGFPCIWINNRVYIIKNKLDDWFIENANGIKL</sequence>
<dbReference type="Proteomes" id="UP000372533">
    <property type="component" value="Unassembled WGS sequence"/>
</dbReference>
<reference evidence="3" key="1">
    <citation type="submission" date="2014-07" db="EMBL/GenBank/DDBJ databases">
        <authorList>
            <person name="Monot Marc"/>
        </authorList>
    </citation>
    <scope>NUCLEOTIDE SEQUENCE</scope>
    <source>
        <strain evidence="3">7032989</strain>
        <strain evidence="2">7032994</strain>
    </source>
</reference>
<protein>
    <submittedName>
        <fullName evidence="3">Uncharacterized protein</fullName>
    </submittedName>
</protein>
<evidence type="ECO:0000313" key="5">
    <source>
        <dbReference type="EMBL" id="SJS17328.1"/>
    </source>
</evidence>
<dbReference type="EMBL" id="LK932411">
    <property type="protein sequence ID" value="CDS89711.1"/>
    <property type="molecule type" value="Genomic_DNA"/>
</dbReference>
<name>A0A031W9Z7_CLODI</name>
<organism evidence="3">
    <name type="scientific">Clostridioides difficile</name>
    <name type="common">Peptoclostridium difficile</name>
    <dbReference type="NCBI Taxonomy" id="1496"/>
    <lineage>
        <taxon>Bacteria</taxon>
        <taxon>Bacillati</taxon>
        <taxon>Bacillota</taxon>
        <taxon>Clostridia</taxon>
        <taxon>Peptostreptococcales</taxon>
        <taxon>Peptostreptococcaceae</taxon>
        <taxon>Clostridioides</taxon>
    </lineage>
</organism>
<dbReference type="EMBL" id="LK932525">
    <property type="protein sequence ID" value="CDS89100.1"/>
    <property type="molecule type" value="Genomic_DNA"/>
</dbReference>
<proteinExistence type="predicted"/>
<evidence type="ECO:0000313" key="1">
    <source>
        <dbReference type="EMBL" id="CDS89100.1"/>
    </source>
</evidence>
<dbReference type="EMBL" id="LK932765">
    <property type="protein sequence ID" value="CDS92926.1"/>
    <property type="molecule type" value="Genomic_DNA"/>
</dbReference>
<gene>
    <name evidence="3" type="ORF">BN1095_1230017</name>
    <name evidence="1" type="ORF">BN1096_700341</name>
    <name evidence="2" type="ORF">BN1097_710339</name>
    <name evidence="4" type="ORF">KRM00_000125</name>
    <name evidence="6" type="ORF">SAMEA1402366_01984</name>
    <name evidence="5" type="ORF">SAMEA3375112_01429</name>
</gene>